<dbReference type="AlphaFoldDB" id="A0A1I1GDE6"/>
<dbReference type="EMBL" id="FOKW01000004">
    <property type="protein sequence ID" value="SFC07120.1"/>
    <property type="molecule type" value="Genomic_DNA"/>
</dbReference>
<dbReference type="InterPro" id="IPR014710">
    <property type="entry name" value="RmlC-like_jellyroll"/>
</dbReference>
<proteinExistence type="predicted"/>
<accession>A0A1I1GDE6</accession>
<dbReference type="InterPro" id="IPR053146">
    <property type="entry name" value="QDO-like"/>
</dbReference>
<dbReference type="Proteomes" id="UP000199161">
    <property type="component" value="Unassembled WGS sequence"/>
</dbReference>
<dbReference type="Pfam" id="PF07883">
    <property type="entry name" value="Cupin_2"/>
    <property type="match status" value="1"/>
</dbReference>
<dbReference type="RefSeq" id="WP_245758013.1">
    <property type="nucleotide sequence ID" value="NZ_FOKW01000004.1"/>
</dbReference>
<keyword evidence="3" id="KW-1185">Reference proteome</keyword>
<name>A0A1I1GDE6_NATHA</name>
<evidence type="ECO:0000313" key="2">
    <source>
        <dbReference type="EMBL" id="SFC07120.1"/>
    </source>
</evidence>
<gene>
    <name evidence="2" type="ORF">SAMN05444422_104119</name>
</gene>
<sequence length="180" mass="20539">MTAKEHREPNRVLDFGEFPGRWEITRSTEDTNGELLEMRFEIESVPEEGPFVHTHPHAEERYEVRSGVLEVYVDGEWTDVSAGEEHTVPPGTPHTFRNKTPVELINVHEPALRHEEFFRRFHRLVTERGVSLPPDGFDDVVLLAMLTTEHEGDIRAVNPPHWAFKGLAGLGRLLGYDLPG</sequence>
<reference evidence="3" key="1">
    <citation type="submission" date="2016-10" db="EMBL/GenBank/DDBJ databases">
        <authorList>
            <person name="Varghese N."/>
            <person name="Submissions S."/>
        </authorList>
    </citation>
    <scope>NUCLEOTIDE SEQUENCE [LARGE SCALE GENOMIC DNA]</scope>
    <source>
        <strain evidence="3">DSM 13078</strain>
    </source>
</reference>
<dbReference type="PANTHER" id="PTHR36440">
    <property type="entry name" value="PUTATIVE (AFU_ORTHOLOGUE AFUA_8G07350)-RELATED"/>
    <property type="match status" value="1"/>
</dbReference>
<dbReference type="PANTHER" id="PTHR36440:SF1">
    <property type="entry name" value="PUTATIVE (AFU_ORTHOLOGUE AFUA_8G07350)-RELATED"/>
    <property type="match status" value="1"/>
</dbReference>
<dbReference type="InterPro" id="IPR011051">
    <property type="entry name" value="RmlC_Cupin_sf"/>
</dbReference>
<protein>
    <submittedName>
        <fullName evidence="2">Cupin domain-containing protein</fullName>
    </submittedName>
</protein>
<dbReference type="SUPFAM" id="SSF51182">
    <property type="entry name" value="RmlC-like cupins"/>
    <property type="match status" value="1"/>
</dbReference>
<evidence type="ECO:0000259" key="1">
    <source>
        <dbReference type="Pfam" id="PF07883"/>
    </source>
</evidence>
<dbReference type="InterPro" id="IPR013096">
    <property type="entry name" value="Cupin_2"/>
</dbReference>
<organism evidence="2 3">
    <name type="scientific">Natronobacterium haloterrestre</name>
    <name type="common">Halobiforma haloterrestris</name>
    <dbReference type="NCBI Taxonomy" id="148448"/>
    <lineage>
        <taxon>Archaea</taxon>
        <taxon>Methanobacteriati</taxon>
        <taxon>Methanobacteriota</taxon>
        <taxon>Stenosarchaea group</taxon>
        <taxon>Halobacteria</taxon>
        <taxon>Halobacteriales</taxon>
        <taxon>Natrialbaceae</taxon>
        <taxon>Natronobacterium</taxon>
    </lineage>
</organism>
<evidence type="ECO:0000313" key="3">
    <source>
        <dbReference type="Proteomes" id="UP000199161"/>
    </source>
</evidence>
<dbReference type="Gene3D" id="2.60.120.10">
    <property type="entry name" value="Jelly Rolls"/>
    <property type="match status" value="1"/>
</dbReference>
<feature type="domain" description="Cupin type-2" evidence="1">
    <location>
        <begin position="51"/>
        <end position="107"/>
    </location>
</feature>